<dbReference type="PRINTS" id="PR00033">
    <property type="entry name" value="HTHASNC"/>
</dbReference>
<evidence type="ECO:0000256" key="2">
    <source>
        <dbReference type="ARBA" id="ARBA00023125"/>
    </source>
</evidence>
<keyword evidence="7" id="KW-1185">Reference proteome</keyword>
<dbReference type="CDD" id="cd07377">
    <property type="entry name" value="WHTH_GntR"/>
    <property type="match status" value="1"/>
</dbReference>
<reference evidence="6 7" key="1">
    <citation type="submission" date="2016-10" db="EMBL/GenBank/DDBJ databases">
        <authorList>
            <person name="de Groot N.N."/>
        </authorList>
    </citation>
    <scope>NUCLEOTIDE SEQUENCE [LARGE SCALE GENOMIC DNA]</scope>
    <source>
        <strain evidence="6 7">DSM 26656</strain>
    </source>
</reference>
<keyword evidence="2" id="KW-0238">DNA-binding</keyword>
<dbReference type="PRINTS" id="PR00035">
    <property type="entry name" value="HTHGNTR"/>
</dbReference>
<sequence length="251" mass="28449">MDQMTDDNTSQDSSQDANLDPAEAQTIADSALQRLTEVILSGELKPGAKVSEPELARRFGISRAPLREAIRRLEERSVLTRAPRLGARVVVLSPARVQQIFMVREAIEGMIAREAAKVITDAEIAHLRANLARQKARSEEIGFTNFLTRELDSDFHTYIAQCSRNEFLIKFLCEDYATLIGLCRRHLRQVPERGYRAFVEHGRIVDALEDRDPDMAELTMRRHITASRQVLEASVQEPRRDAARSKRKRAG</sequence>
<dbReference type="AlphaFoldDB" id="A0A1H5Z5I5"/>
<evidence type="ECO:0000259" key="5">
    <source>
        <dbReference type="PROSITE" id="PS50949"/>
    </source>
</evidence>
<dbReference type="PROSITE" id="PS50949">
    <property type="entry name" value="HTH_GNTR"/>
    <property type="match status" value="1"/>
</dbReference>
<dbReference type="PANTHER" id="PTHR43537">
    <property type="entry name" value="TRANSCRIPTIONAL REGULATOR, GNTR FAMILY"/>
    <property type="match status" value="1"/>
</dbReference>
<evidence type="ECO:0000256" key="3">
    <source>
        <dbReference type="ARBA" id="ARBA00023163"/>
    </source>
</evidence>
<feature type="domain" description="HTH gntR-type" evidence="5">
    <location>
        <begin position="25"/>
        <end position="92"/>
    </location>
</feature>
<dbReference type="GO" id="GO:0003700">
    <property type="term" value="F:DNA-binding transcription factor activity"/>
    <property type="evidence" value="ECO:0007669"/>
    <property type="project" value="InterPro"/>
</dbReference>
<accession>A0A1H5Z5I5</accession>
<dbReference type="SUPFAM" id="SSF48008">
    <property type="entry name" value="GntR ligand-binding domain-like"/>
    <property type="match status" value="1"/>
</dbReference>
<dbReference type="OrthoDB" id="9788098at2"/>
<dbReference type="GO" id="GO:0043565">
    <property type="term" value="F:sequence-specific DNA binding"/>
    <property type="evidence" value="ECO:0007669"/>
    <property type="project" value="InterPro"/>
</dbReference>
<dbReference type="Pfam" id="PF07729">
    <property type="entry name" value="FCD"/>
    <property type="match status" value="1"/>
</dbReference>
<feature type="region of interest" description="Disordered" evidence="4">
    <location>
        <begin position="1"/>
        <end position="22"/>
    </location>
</feature>
<dbReference type="EMBL" id="FNUY01000004">
    <property type="protein sequence ID" value="SEG30925.1"/>
    <property type="molecule type" value="Genomic_DNA"/>
</dbReference>
<organism evidence="6 7">
    <name type="scientific">Bosea lathyri</name>
    <dbReference type="NCBI Taxonomy" id="1036778"/>
    <lineage>
        <taxon>Bacteria</taxon>
        <taxon>Pseudomonadati</taxon>
        <taxon>Pseudomonadota</taxon>
        <taxon>Alphaproteobacteria</taxon>
        <taxon>Hyphomicrobiales</taxon>
        <taxon>Boseaceae</taxon>
        <taxon>Bosea</taxon>
    </lineage>
</organism>
<proteinExistence type="predicted"/>
<dbReference type="RefSeq" id="WP_103872673.1">
    <property type="nucleotide sequence ID" value="NZ_FNUY01000004.1"/>
</dbReference>
<keyword evidence="1" id="KW-0805">Transcription regulation</keyword>
<dbReference type="InterPro" id="IPR008920">
    <property type="entry name" value="TF_FadR/GntR_C"/>
</dbReference>
<evidence type="ECO:0000313" key="7">
    <source>
        <dbReference type="Proteomes" id="UP000236743"/>
    </source>
</evidence>
<protein>
    <submittedName>
        <fullName evidence="6">Transcriptional regulator, GntR family</fullName>
    </submittedName>
</protein>
<dbReference type="Pfam" id="PF00392">
    <property type="entry name" value="GntR"/>
    <property type="match status" value="1"/>
</dbReference>
<evidence type="ECO:0000256" key="1">
    <source>
        <dbReference type="ARBA" id="ARBA00023015"/>
    </source>
</evidence>
<dbReference type="PANTHER" id="PTHR43537:SF49">
    <property type="entry name" value="TRANSCRIPTIONAL REGULATORY PROTEIN"/>
    <property type="match status" value="1"/>
</dbReference>
<evidence type="ECO:0000313" key="6">
    <source>
        <dbReference type="EMBL" id="SEG30925.1"/>
    </source>
</evidence>
<feature type="compositionally biased region" description="Low complexity" evidence="4">
    <location>
        <begin position="1"/>
        <end position="16"/>
    </location>
</feature>
<keyword evidence="3" id="KW-0804">Transcription</keyword>
<dbReference type="Gene3D" id="1.20.120.530">
    <property type="entry name" value="GntR ligand-binding domain-like"/>
    <property type="match status" value="1"/>
</dbReference>
<dbReference type="InterPro" id="IPR000485">
    <property type="entry name" value="AsnC-type_HTH_dom"/>
</dbReference>
<evidence type="ECO:0000256" key="4">
    <source>
        <dbReference type="SAM" id="MobiDB-lite"/>
    </source>
</evidence>
<dbReference type="Proteomes" id="UP000236743">
    <property type="component" value="Unassembled WGS sequence"/>
</dbReference>
<dbReference type="SMART" id="SM00895">
    <property type="entry name" value="FCD"/>
    <property type="match status" value="1"/>
</dbReference>
<dbReference type="SMART" id="SM00345">
    <property type="entry name" value="HTH_GNTR"/>
    <property type="match status" value="1"/>
</dbReference>
<dbReference type="Gene3D" id="1.10.10.10">
    <property type="entry name" value="Winged helix-like DNA-binding domain superfamily/Winged helix DNA-binding domain"/>
    <property type="match status" value="1"/>
</dbReference>
<name>A0A1H5Z5I5_9HYPH</name>
<dbReference type="SUPFAM" id="SSF46785">
    <property type="entry name" value="Winged helix' DNA-binding domain"/>
    <property type="match status" value="1"/>
</dbReference>
<dbReference type="InterPro" id="IPR036390">
    <property type="entry name" value="WH_DNA-bd_sf"/>
</dbReference>
<dbReference type="InterPro" id="IPR000524">
    <property type="entry name" value="Tscrpt_reg_HTH_GntR"/>
</dbReference>
<gene>
    <name evidence="6" type="ORF">SAMN04488115_104237</name>
</gene>
<dbReference type="InterPro" id="IPR036388">
    <property type="entry name" value="WH-like_DNA-bd_sf"/>
</dbReference>
<dbReference type="InterPro" id="IPR011711">
    <property type="entry name" value="GntR_C"/>
</dbReference>